<dbReference type="AlphaFoldDB" id="A0AAD9LE33"/>
<proteinExistence type="predicted"/>
<dbReference type="Proteomes" id="UP001259832">
    <property type="component" value="Unassembled WGS sequence"/>
</dbReference>
<sequence>MELGKELVLLVWRRSFQKEVPEDDAERAMYQRLLTLVADHEDCNEAELTSILLQDVSAKMQYLDPEWGFVDASNIGMSTANSSLMGKILT</sequence>
<reference evidence="1" key="1">
    <citation type="submission" date="2023-08" db="EMBL/GenBank/DDBJ databases">
        <title>Reference Genome Resource for the Citrus Pathogen Phytophthora citrophthora.</title>
        <authorList>
            <person name="Moller H."/>
            <person name="Coetzee B."/>
            <person name="Rose L.J."/>
            <person name="Van Niekerk J.M."/>
        </authorList>
    </citation>
    <scope>NUCLEOTIDE SEQUENCE</scope>
    <source>
        <strain evidence="1">STE-U-9442</strain>
    </source>
</reference>
<accession>A0AAD9LE33</accession>
<comment type="caution">
    <text evidence="1">The sequence shown here is derived from an EMBL/GenBank/DDBJ whole genome shotgun (WGS) entry which is preliminary data.</text>
</comment>
<evidence type="ECO:0000313" key="1">
    <source>
        <dbReference type="EMBL" id="KAK1932407.1"/>
    </source>
</evidence>
<dbReference type="EMBL" id="JASMQC010000029">
    <property type="protein sequence ID" value="KAK1932407.1"/>
    <property type="molecule type" value="Genomic_DNA"/>
</dbReference>
<evidence type="ECO:0000313" key="2">
    <source>
        <dbReference type="Proteomes" id="UP001259832"/>
    </source>
</evidence>
<organism evidence="1 2">
    <name type="scientific">Phytophthora citrophthora</name>
    <dbReference type="NCBI Taxonomy" id="4793"/>
    <lineage>
        <taxon>Eukaryota</taxon>
        <taxon>Sar</taxon>
        <taxon>Stramenopiles</taxon>
        <taxon>Oomycota</taxon>
        <taxon>Peronosporomycetes</taxon>
        <taxon>Peronosporales</taxon>
        <taxon>Peronosporaceae</taxon>
        <taxon>Phytophthora</taxon>
    </lineage>
</organism>
<gene>
    <name evidence="1" type="ORF">P3T76_011991</name>
</gene>
<keyword evidence="2" id="KW-1185">Reference proteome</keyword>
<protein>
    <submittedName>
        <fullName evidence="1">Uncharacterized protein</fullName>
    </submittedName>
</protein>
<name>A0AAD9LE33_9STRA</name>